<dbReference type="Pfam" id="PF17836">
    <property type="entry name" value="PglD_N"/>
    <property type="match status" value="1"/>
</dbReference>
<dbReference type="SUPFAM" id="SSF53335">
    <property type="entry name" value="S-adenosyl-L-methionine-dependent methyltransferases"/>
    <property type="match status" value="1"/>
</dbReference>
<name>A0A9X5GS04_9FIRM</name>
<feature type="domain" description="PglD N-terminal" evidence="2">
    <location>
        <begin position="20"/>
        <end position="79"/>
    </location>
</feature>
<dbReference type="Gene3D" id="3.40.50.720">
    <property type="entry name" value="NAD(P)-binding Rossmann-like Domain"/>
    <property type="match status" value="1"/>
</dbReference>
<keyword evidence="3" id="KW-0489">Methyltransferase</keyword>
<evidence type="ECO:0000313" key="4">
    <source>
        <dbReference type="Proteomes" id="UP001154420"/>
    </source>
</evidence>
<comment type="caution">
    <text evidence="3">The sequence shown here is derived from an EMBL/GenBank/DDBJ whole genome shotgun (WGS) entry which is preliminary data.</text>
</comment>
<dbReference type="GO" id="GO:0008171">
    <property type="term" value="F:O-methyltransferase activity"/>
    <property type="evidence" value="ECO:0007669"/>
    <property type="project" value="TreeGrafter"/>
</dbReference>
<feature type="domain" description="Methyltransferase FkbM" evidence="1">
    <location>
        <begin position="194"/>
        <end position="339"/>
    </location>
</feature>
<evidence type="ECO:0000259" key="1">
    <source>
        <dbReference type="Pfam" id="PF05050"/>
    </source>
</evidence>
<keyword evidence="3" id="KW-0808">Transferase</keyword>
<dbReference type="Proteomes" id="UP001154420">
    <property type="component" value="Unassembled WGS sequence"/>
</dbReference>
<dbReference type="Gene3D" id="3.40.50.150">
    <property type="entry name" value="Vaccinia Virus protein VP39"/>
    <property type="match status" value="1"/>
</dbReference>
<dbReference type="NCBIfam" id="TIGR01444">
    <property type="entry name" value="fkbM_fam"/>
    <property type="match status" value="1"/>
</dbReference>
<evidence type="ECO:0000313" key="3">
    <source>
        <dbReference type="EMBL" id="NBJ92500.1"/>
    </source>
</evidence>
<dbReference type="InterPro" id="IPR029063">
    <property type="entry name" value="SAM-dependent_MTases_sf"/>
</dbReference>
<dbReference type="Pfam" id="PF05050">
    <property type="entry name" value="Methyltransf_21"/>
    <property type="match status" value="1"/>
</dbReference>
<sequence length="372" mass="43869">MICGLFWEKKMLTEILQDKKIILYGAGCCGAIVAELFNKQGKEIYCFFDANQKKKGTSVMGIRVEQPHWIEEPEQYCIIVCLLKRGVIYTNILKNMQQLGYPNISHIYDWKNYRELFQDQALIISPDVKKIKRNWQSYEWLNGKLADQESKETLKAVLEFMLDLDEFGIDHYPLEEQYFAYDIYHKIEDEYVIDCGAFKGEVMDIFIKKNAKYAHYMAIEPDKAYVKELERKREEKGKSKITVVSMALSDCRETLCLSNYGNENSIIREDGTERVEATKLDEFAKEYPCTFLKIDVEGYEKKVLKGAEKVIRKWQPIIAVAAYHHEEDFYELYKIIEEMTSGYSFYLRSYMNLHETILYAIPEHRRSKQEIN</sequence>
<reference evidence="3" key="1">
    <citation type="submission" date="2018-09" db="EMBL/GenBank/DDBJ databases">
        <title>Murine metabolic-syndrome-specific gut microbial biobank.</title>
        <authorList>
            <person name="Liu C."/>
        </authorList>
    </citation>
    <scope>NUCLEOTIDE SEQUENCE</scope>
    <source>
        <strain evidence="3">D42-62</strain>
    </source>
</reference>
<evidence type="ECO:0000259" key="2">
    <source>
        <dbReference type="Pfam" id="PF17836"/>
    </source>
</evidence>
<dbReference type="InterPro" id="IPR053188">
    <property type="entry name" value="FkbM_Methyltransferase"/>
</dbReference>
<organism evidence="3 4">
    <name type="scientific">Parablautia muri</name>
    <dbReference type="NCBI Taxonomy" id="2320879"/>
    <lineage>
        <taxon>Bacteria</taxon>
        <taxon>Bacillati</taxon>
        <taxon>Bacillota</taxon>
        <taxon>Clostridia</taxon>
        <taxon>Lachnospirales</taxon>
        <taxon>Lachnospiraceae</taxon>
        <taxon>Parablautia</taxon>
    </lineage>
</organism>
<keyword evidence="4" id="KW-1185">Reference proteome</keyword>
<gene>
    <name evidence="3" type="ORF">D5281_07805</name>
</gene>
<accession>A0A9X5GS04</accession>
<dbReference type="EMBL" id="QZDT01000009">
    <property type="protein sequence ID" value="NBJ92500.1"/>
    <property type="molecule type" value="Genomic_DNA"/>
</dbReference>
<dbReference type="PANTHER" id="PTHR36973">
    <property type="entry name" value="SLL1456 PROTEIN-RELATED"/>
    <property type="match status" value="1"/>
</dbReference>
<dbReference type="AlphaFoldDB" id="A0A9X5GS04"/>
<proteinExistence type="predicted"/>
<protein>
    <submittedName>
        <fullName evidence="3">FkbM family methyltransferase</fullName>
    </submittedName>
</protein>
<dbReference type="GO" id="GO:0032259">
    <property type="term" value="P:methylation"/>
    <property type="evidence" value="ECO:0007669"/>
    <property type="project" value="UniProtKB-KW"/>
</dbReference>
<dbReference type="InterPro" id="IPR006342">
    <property type="entry name" value="FkbM_mtfrase"/>
</dbReference>
<dbReference type="InterPro" id="IPR041561">
    <property type="entry name" value="PglD_N"/>
</dbReference>
<dbReference type="PANTHER" id="PTHR36973:SF4">
    <property type="entry name" value="NODULATION PROTEIN"/>
    <property type="match status" value="1"/>
</dbReference>